<dbReference type="InterPro" id="IPR012340">
    <property type="entry name" value="NA-bd_OB-fold"/>
</dbReference>
<accession>A0A9P0F5X1</accession>
<gene>
    <name evidence="4" type="ORF">BEMITA_LOCUS11760</name>
</gene>
<dbReference type="InterPro" id="IPR051270">
    <property type="entry name" value="Tyrosine-tRNA_ligase_regulator"/>
</dbReference>
<dbReference type="SUPFAM" id="SSF50249">
    <property type="entry name" value="Nucleic acid-binding proteins"/>
    <property type="match status" value="1"/>
</dbReference>
<dbReference type="Pfam" id="PF01588">
    <property type="entry name" value="tRNA_bind"/>
    <property type="match status" value="1"/>
</dbReference>
<sequence>MLTLSNIIYLIPILMLDLDDNDVAAIKLTPVMRGDSDGSVTSAGLQPSTTKAKRKVTSKPIDFSRLDVRVGRIRTIQEIVLANSSYVEEIDVGEKITRTVVSALVDYIPMEELENRTVVVLCNLRPRKIKTYRAEGMLLCAGNESKIEVLEPPPGSSPGDKITVAGYNGTADKGLSKIFFDTLSVDLWVDGNGVACYKGTPLQAGDKGFIKTETLKNVSIISKEK</sequence>
<evidence type="ECO:0000259" key="3">
    <source>
        <dbReference type="Pfam" id="PF01588"/>
    </source>
</evidence>
<dbReference type="AlphaFoldDB" id="A0A9P0F5X1"/>
<feature type="domain" description="TRNA-binding" evidence="3">
    <location>
        <begin position="68"/>
        <end position="161"/>
    </location>
</feature>
<evidence type="ECO:0000256" key="1">
    <source>
        <dbReference type="ARBA" id="ARBA00022555"/>
    </source>
</evidence>
<dbReference type="PANTHER" id="PTHR11586:SF33">
    <property type="entry name" value="AMINOACYL TRNA SYNTHASE COMPLEX-INTERACTING MULTIFUNCTIONAL PROTEIN 1"/>
    <property type="match status" value="1"/>
</dbReference>
<dbReference type="InterPro" id="IPR002547">
    <property type="entry name" value="tRNA-bd_dom"/>
</dbReference>
<proteinExistence type="predicted"/>
<keyword evidence="2" id="KW-0694">RNA-binding</keyword>
<evidence type="ECO:0000313" key="4">
    <source>
        <dbReference type="EMBL" id="CAH0393345.1"/>
    </source>
</evidence>
<dbReference type="Proteomes" id="UP001152759">
    <property type="component" value="Chromosome 7"/>
</dbReference>
<organism evidence="4 5">
    <name type="scientific">Bemisia tabaci</name>
    <name type="common">Sweetpotato whitefly</name>
    <name type="synonym">Aleurodes tabaci</name>
    <dbReference type="NCBI Taxonomy" id="7038"/>
    <lineage>
        <taxon>Eukaryota</taxon>
        <taxon>Metazoa</taxon>
        <taxon>Ecdysozoa</taxon>
        <taxon>Arthropoda</taxon>
        <taxon>Hexapoda</taxon>
        <taxon>Insecta</taxon>
        <taxon>Pterygota</taxon>
        <taxon>Neoptera</taxon>
        <taxon>Paraneoptera</taxon>
        <taxon>Hemiptera</taxon>
        <taxon>Sternorrhyncha</taxon>
        <taxon>Aleyrodoidea</taxon>
        <taxon>Aleyrodidae</taxon>
        <taxon>Aleyrodinae</taxon>
        <taxon>Bemisia</taxon>
    </lineage>
</organism>
<evidence type="ECO:0000256" key="2">
    <source>
        <dbReference type="ARBA" id="ARBA00022884"/>
    </source>
</evidence>
<protein>
    <recommendedName>
        <fullName evidence="3">tRNA-binding domain-containing protein</fullName>
    </recommendedName>
</protein>
<keyword evidence="5" id="KW-1185">Reference proteome</keyword>
<dbReference type="EMBL" id="OU963868">
    <property type="protein sequence ID" value="CAH0393345.1"/>
    <property type="molecule type" value="Genomic_DNA"/>
</dbReference>
<evidence type="ECO:0000313" key="5">
    <source>
        <dbReference type="Proteomes" id="UP001152759"/>
    </source>
</evidence>
<dbReference type="Gene3D" id="2.40.50.140">
    <property type="entry name" value="Nucleic acid-binding proteins"/>
    <property type="match status" value="1"/>
</dbReference>
<name>A0A9P0F5X1_BEMTA</name>
<dbReference type="PANTHER" id="PTHR11586">
    <property type="entry name" value="TRNA-AMINOACYLATION COFACTOR ARC1 FAMILY MEMBER"/>
    <property type="match status" value="1"/>
</dbReference>
<dbReference type="GO" id="GO:0000049">
    <property type="term" value="F:tRNA binding"/>
    <property type="evidence" value="ECO:0007669"/>
    <property type="project" value="UniProtKB-KW"/>
</dbReference>
<reference evidence="4" key="1">
    <citation type="submission" date="2021-12" db="EMBL/GenBank/DDBJ databases">
        <authorList>
            <person name="King R."/>
        </authorList>
    </citation>
    <scope>NUCLEOTIDE SEQUENCE</scope>
</reference>
<keyword evidence="1" id="KW-0820">tRNA-binding</keyword>